<dbReference type="InterPro" id="IPR011990">
    <property type="entry name" value="TPR-like_helical_dom_sf"/>
</dbReference>
<dbReference type="InterPro" id="IPR001623">
    <property type="entry name" value="DnaJ_domain"/>
</dbReference>
<feature type="repeat" description="TPR" evidence="3">
    <location>
        <begin position="256"/>
        <end position="289"/>
    </location>
</feature>
<dbReference type="Pfam" id="PF00515">
    <property type="entry name" value="TPR_1"/>
    <property type="match status" value="2"/>
</dbReference>
<organism evidence="5 6">
    <name type="scientific">Nesidiocoris tenuis</name>
    <dbReference type="NCBI Taxonomy" id="355587"/>
    <lineage>
        <taxon>Eukaryota</taxon>
        <taxon>Metazoa</taxon>
        <taxon>Ecdysozoa</taxon>
        <taxon>Arthropoda</taxon>
        <taxon>Hexapoda</taxon>
        <taxon>Insecta</taxon>
        <taxon>Pterygota</taxon>
        <taxon>Neoptera</taxon>
        <taxon>Paraneoptera</taxon>
        <taxon>Hemiptera</taxon>
        <taxon>Heteroptera</taxon>
        <taxon>Panheteroptera</taxon>
        <taxon>Cimicomorpha</taxon>
        <taxon>Miridae</taxon>
        <taxon>Dicyphina</taxon>
        <taxon>Nesidiocoris</taxon>
    </lineage>
</organism>
<dbReference type="Pfam" id="PF13432">
    <property type="entry name" value="TPR_16"/>
    <property type="match status" value="1"/>
</dbReference>
<dbReference type="Gene3D" id="1.10.287.110">
    <property type="entry name" value="DnaJ domain"/>
    <property type="match status" value="1"/>
</dbReference>
<keyword evidence="2 3" id="KW-0802">TPR repeat</keyword>
<feature type="domain" description="J" evidence="4">
    <location>
        <begin position="309"/>
        <end position="379"/>
    </location>
</feature>
<dbReference type="Proteomes" id="UP000479000">
    <property type="component" value="Unassembled WGS sequence"/>
</dbReference>
<dbReference type="PROSITE" id="PS50076">
    <property type="entry name" value="DNAJ_2"/>
    <property type="match status" value="1"/>
</dbReference>
<sequence length="420" mass="47500">MLTRCAAELMAEMRKEQGNTQFKLKQYVKALAHYTEAIELCPANASYYGNRAACYLMQGQFTKALEDANKSVTLDPKFVKGWLRIVKCCLAQGDMKGAENALNKVKELEPAGAALQTEMTNYNDLKMCCEKGEKAYSSGDYRMAVFCMDRAMTIASSCSRFKVIKAECLAHLGNYQDSQELANEVLAFDKQNADAILVRGMCLYYQDNVDKAFTHFQHVLKLAPDHPKALEIYKMNKLEESIVNCSEALKLDPNYLKALLRKAKSHMDLAQFEEAVQDYEKAFKMDKSRDIRKLLNDAKLELKKSQRKDYYKILGVDKNASTEDIKKAYRKRALVHHPDRHAHASEGEKKEQEKKFKEVGEAYGVLSDPQKRAKYDNGQSLSFDEFPGGGGESFMFSTNFDGGSYFPFGSFPGGFSFQCS</sequence>
<dbReference type="InterPro" id="IPR019734">
    <property type="entry name" value="TPR_rpt"/>
</dbReference>
<keyword evidence="6" id="KW-1185">Reference proteome</keyword>
<dbReference type="CDD" id="cd06257">
    <property type="entry name" value="DnaJ"/>
    <property type="match status" value="1"/>
</dbReference>
<dbReference type="SMART" id="SM00028">
    <property type="entry name" value="TPR"/>
    <property type="match status" value="8"/>
</dbReference>
<dbReference type="PRINTS" id="PR00625">
    <property type="entry name" value="JDOMAIN"/>
</dbReference>
<feature type="repeat" description="TPR" evidence="3">
    <location>
        <begin position="193"/>
        <end position="226"/>
    </location>
</feature>
<protein>
    <recommendedName>
        <fullName evidence="4">J domain-containing protein</fullName>
    </recommendedName>
</protein>
<dbReference type="PANTHER" id="PTHR45188:SF2">
    <property type="entry name" value="DNAJ HOMOLOG SUBFAMILY C MEMBER 7"/>
    <property type="match status" value="1"/>
</dbReference>
<dbReference type="AlphaFoldDB" id="A0A6H5H3K1"/>
<evidence type="ECO:0000313" key="6">
    <source>
        <dbReference type="Proteomes" id="UP000479000"/>
    </source>
</evidence>
<name>A0A6H5H3K1_9HEMI</name>
<accession>A0A6H5H3K1</accession>
<evidence type="ECO:0000259" key="4">
    <source>
        <dbReference type="PROSITE" id="PS50076"/>
    </source>
</evidence>
<dbReference type="Pfam" id="PF00226">
    <property type="entry name" value="DnaJ"/>
    <property type="match status" value="1"/>
</dbReference>
<dbReference type="PROSITE" id="PS50005">
    <property type="entry name" value="TPR"/>
    <property type="match status" value="4"/>
</dbReference>
<keyword evidence="1" id="KW-0677">Repeat</keyword>
<reference evidence="5 6" key="1">
    <citation type="submission" date="2020-02" db="EMBL/GenBank/DDBJ databases">
        <authorList>
            <person name="Ferguson B K."/>
        </authorList>
    </citation>
    <scope>NUCLEOTIDE SEQUENCE [LARGE SCALE GENOMIC DNA]</scope>
</reference>
<dbReference type="EMBL" id="CADCXU010024268">
    <property type="protein sequence ID" value="CAB0011781.1"/>
    <property type="molecule type" value="Genomic_DNA"/>
</dbReference>
<dbReference type="InterPro" id="IPR036869">
    <property type="entry name" value="J_dom_sf"/>
</dbReference>
<dbReference type="SUPFAM" id="SSF46565">
    <property type="entry name" value="Chaperone J-domain"/>
    <property type="match status" value="1"/>
</dbReference>
<gene>
    <name evidence="5" type="ORF">NTEN_LOCUS16674</name>
</gene>
<dbReference type="PANTHER" id="PTHR45188">
    <property type="entry name" value="DNAJ PROTEIN P58IPK HOMOLOG"/>
    <property type="match status" value="1"/>
</dbReference>
<evidence type="ECO:0000313" key="5">
    <source>
        <dbReference type="EMBL" id="CAB0011781.1"/>
    </source>
</evidence>
<dbReference type="Gene3D" id="1.25.40.10">
    <property type="entry name" value="Tetratricopeptide repeat domain"/>
    <property type="match status" value="1"/>
</dbReference>
<evidence type="ECO:0000256" key="2">
    <source>
        <dbReference type="ARBA" id="ARBA00022803"/>
    </source>
</evidence>
<proteinExistence type="predicted"/>
<dbReference type="SMART" id="SM00271">
    <property type="entry name" value="DnaJ"/>
    <property type="match status" value="1"/>
</dbReference>
<evidence type="ECO:0000256" key="1">
    <source>
        <dbReference type="ARBA" id="ARBA00022737"/>
    </source>
</evidence>
<dbReference type="Pfam" id="PF13181">
    <property type="entry name" value="TPR_8"/>
    <property type="match status" value="1"/>
</dbReference>
<dbReference type="OrthoDB" id="765884at2759"/>
<evidence type="ECO:0000256" key="3">
    <source>
        <dbReference type="PROSITE-ProRule" id="PRU00339"/>
    </source>
</evidence>
<feature type="repeat" description="TPR" evidence="3">
    <location>
        <begin position="11"/>
        <end position="44"/>
    </location>
</feature>
<dbReference type="SUPFAM" id="SSF48452">
    <property type="entry name" value="TPR-like"/>
    <property type="match status" value="1"/>
</dbReference>
<feature type="repeat" description="TPR" evidence="3">
    <location>
        <begin position="45"/>
        <end position="78"/>
    </location>
</feature>